<dbReference type="Proteomes" id="UP000092932">
    <property type="component" value="Chromosome"/>
</dbReference>
<sequence length="52" mass="5745">MRGSMLGSDVLECRRDHDRLFHAHDWPVLGTDQRAEALTLFAPKVDAGAIAP</sequence>
<reference evidence="1 2" key="1">
    <citation type="submission" date="2016-07" db="EMBL/GenBank/DDBJ databases">
        <title>Complete genome sequence of Altererythrobacter dongtanensis KCTC 22672, a type strain with esterase isolated from tidal flat.</title>
        <authorList>
            <person name="Cheng H."/>
            <person name="Wu Y.-H."/>
            <person name="Zhou P."/>
            <person name="Huo Y.-Y."/>
            <person name="Wang C.-S."/>
            <person name="Xu X.-W."/>
        </authorList>
    </citation>
    <scope>NUCLEOTIDE SEQUENCE [LARGE SCALE GENOMIC DNA]</scope>
    <source>
        <strain evidence="1 2">KCTC 22672</strain>
    </source>
</reference>
<evidence type="ECO:0000313" key="1">
    <source>
        <dbReference type="EMBL" id="ANY19422.1"/>
    </source>
</evidence>
<gene>
    <name evidence="1" type="ORF">A6F68_00896</name>
</gene>
<dbReference type="AlphaFoldDB" id="A0A1B2ABA7"/>
<evidence type="ECO:0000313" key="2">
    <source>
        <dbReference type="Proteomes" id="UP000092932"/>
    </source>
</evidence>
<dbReference type="EMBL" id="CP016591">
    <property type="protein sequence ID" value="ANY19422.1"/>
    <property type="molecule type" value="Genomic_DNA"/>
</dbReference>
<dbReference type="KEGG" id="ado:A6F68_00896"/>
<organism evidence="1 2">
    <name type="scientific">Tsuneonella dongtanensis</name>
    <dbReference type="NCBI Taxonomy" id="692370"/>
    <lineage>
        <taxon>Bacteria</taxon>
        <taxon>Pseudomonadati</taxon>
        <taxon>Pseudomonadota</taxon>
        <taxon>Alphaproteobacteria</taxon>
        <taxon>Sphingomonadales</taxon>
        <taxon>Erythrobacteraceae</taxon>
        <taxon>Tsuneonella</taxon>
    </lineage>
</organism>
<proteinExistence type="predicted"/>
<accession>A0A1B2ABA7</accession>
<protein>
    <submittedName>
        <fullName evidence="1">Uncharacterized protein</fullName>
    </submittedName>
</protein>
<keyword evidence="2" id="KW-1185">Reference proteome</keyword>
<name>A0A1B2ABA7_9SPHN</name>